<evidence type="ECO:0000313" key="7">
    <source>
        <dbReference type="EMBL" id="MTV41467.1"/>
    </source>
</evidence>
<dbReference type="InterPro" id="IPR007627">
    <property type="entry name" value="RNA_pol_sigma70_r2"/>
</dbReference>
<feature type="domain" description="RNA polymerase sigma-70 region 4" evidence="6">
    <location>
        <begin position="192"/>
        <end position="238"/>
    </location>
</feature>
<gene>
    <name evidence="7" type="ORF">GM676_28335</name>
</gene>
<dbReference type="Proteomes" id="UP000475582">
    <property type="component" value="Unassembled WGS sequence"/>
</dbReference>
<dbReference type="PRINTS" id="PR00046">
    <property type="entry name" value="SIGMA70FCT"/>
</dbReference>
<feature type="domain" description="RNA polymerase sigma-70 region 2" evidence="5">
    <location>
        <begin position="37"/>
        <end position="99"/>
    </location>
</feature>
<accession>A0A6L6PS48</accession>
<evidence type="ECO:0000259" key="6">
    <source>
        <dbReference type="Pfam" id="PF04545"/>
    </source>
</evidence>
<dbReference type="GO" id="GO:0003677">
    <property type="term" value="F:DNA binding"/>
    <property type="evidence" value="ECO:0007669"/>
    <property type="project" value="UniProtKB-KW"/>
</dbReference>
<dbReference type="InterPro" id="IPR013324">
    <property type="entry name" value="RNA_pol_sigma_r3/r4-like"/>
</dbReference>
<dbReference type="SUPFAM" id="SSF88946">
    <property type="entry name" value="Sigma2 domain of RNA polymerase sigma factors"/>
    <property type="match status" value="1"/>
</dbReference>
<dbReference type="InterPro" id="IPR013325">
    <property type="entry name" value="RNA_pol_sigma_r2"/>
</dbReference>
<keyword evidence="8" id="KW-1185">Reference proteome</keyword>
<dbReference type="InterPro" id="IPR000943">
    <property type="entry name" value="RNA_pol_sigma70"/>
</dbReference>
<proteinExistence type="predicted"/>
<dbReference type="CDD" id="cd06171">
    <property type="entry name" value="Sigma70_r4"/>
    <property type="match status" value="1"/>
</dbReference>
<dbReference type="InterPro" id="IPR007630">
    <property type="entry name" value="RNA_pol_sigma70_r4"/>
</dbReference>
<dbReference type="Gene3D" id="1.10.1740.10">
    <property type="match status" value="1"/>
</dbReference>
<organism evidence="7 8">
    <name type="scientific">Duganella radicis</name>
    <dbReference type="NCBI Taxonomy" id="551988"/>
    <lineage>
        <taxon>Bacteria</taxon>
        <taxon>Pseudomonadati</taxon>
        <taxon>Pseudomonadota</taxon>
        <taxon>Betaproteobacteria</taxon>
        <taxon>Burkholderiales</taxon>
        <taxon>Oxalobacteraceae</taxon>
        <taxon>Telluria group</taxon>
        <taxon>Duganella</taxon>
    </lineage>
</organism>
<dbReference type="Pfam" id="PF04542">
    <property type="entry name" value="Sigma70_r2"/>
    <property type="match status" value="1"/>
</dbReference>
<evidence type="ECO:0000256" key="1">
    <source>
        <dbReference type="ARBA" id="ARBA00023015"/>
    </source>
</evidence>
<dbReference type="SUPFAM" id="SSF88659">
    <property type="entry name" value="Sigma3 and sigma4 domains of RNA polymerase sigma factors"/>
    <property type="match status" value="1"/>
</dbReference>
<reference evidence="7 8" key="1">
    <citation type="submission" date="2019-11" db="EMBL/GenBank/DDBJ databases">
        <title>Type strains purchased from KCTC, JCM and DSMZ.</title>
        <authorList>
            <person name="Lu H."/>
        </authorList>
    </citation>
    <scope>NUCLEOTIDE SEQUENCE [LARGE SCALE GENOMIC DNA]</scope>
    <source>
        <strain evidence="7 8">KCTC 22382</strain>
    </source>
</reference>
<dbReference type="Pfam" id="PF04545">
    <property type="entry name" value="Sigma70_r4"/>
    <property type="match status" value="1"/>
</dbReference>
<keyword evidence="1" id="KW-0805">Transcription regulation</keyword>
<protein>
    <submittedName>
        <fullName evidence="7">Sigma-70 family RNA polymerase sigma factor</fullName>
    </submittedName>
</protein>
<evidence type="ECO:0000256" key="4">
    <source>
        <dbReference type="ARBA" id="ARBA00023163"/>
    </source>
</evidence>
<sequence>MAMGAGLNIDMDEAALLWAEFTHGRNASVRERLAALYMPFARMLAAKMYAGRTHHHVEFDDYLQYARVGLLEAVDRYDVSRGYKFETYAGSRINGAILSGMESYSEVHEQVAARKRIVEERMASLQDAPRPADKQEDLFGYLAELAIGLAVGFALDQTGMFEAAEPAVSHYDYTYAGVELRQLRARLKSLVNELPGKHRQVIHSHYLQQMPFDEIARALSISKGRVSQIHKEALLRLRDSVRAAPELNWSG</sequence>
<keyword evidence="4" id="KW-0804">Transcription</keyword>
<evidence type="ECO:0000256" key="3">
    <source>
        <dbReference type="ARBA" id="ARBA00023125"/>
    </source>
</evidence>
<name>A0A6L6PS48_9BURK</name>
<dbReference type="InterPro" id="IPR014284">
    <property type="entry name" value="RNA_pol_sigma-70_dom"/>
</dbReference>
<dbReference type="AlphaFoldDB" id="A0A6L6PS48"/>
<evidence type="ECO:0000256" key="2">
    <source>
        <dbReference type="ARBA" id="ARBA00023082"/>
    </source>
</evidence>
<dbReference type="GO" id="GO:0016987">
    <property type="term" value="F:sigma factor activity"/>
    <property type="evidence" value="ECO:0007669"/>
    <property type="project" value="UniProtKB-KW"/>
</dbReference>
<dbReference type="OrthoDB" id="8481770at2"/>
<dbReference type="NCBIfam" id="TIGR02937">
    <property type="entry name" value="sigma70-ECF"/>
    <property type="match status" value="1"/>
</dbReference>
<dbReference type="PANTHER" id="PTHR30385">
    <property type="entry name" value="SIGMA FACTOR F FLAGELLAR"/>
    <property type="match status" value="1"/>
</dbReference>
<dbReference type="EMBL" id="WNKY01000057">
    <property type="protein sequence ID" value="MTV41467.1"/>
    <property type="molecule type" value="Genomic_DNA"/>
</dbReference>
<comment type="caution">
    <text evidence="7">The sequence shown here is derived from an EMBL/GenBank/DDBJ whole genome shotgun (WGS) entry which is preliminary data.</text>
</comment>
<keyword evidence="3" id="KW-0238">DNA-binding</keyword>
<evidence type="ECO:0000259" key="5">
    <source>
        <dbReference type="Pfam" id="PF04542"/>
    </source>
</evidence>
<evidence type="ECO:0000313" key="8">
    <source>
        <dbReference type="Proteomes" id="UP000475582"/>
    </source>
</evidence>
<keyword evidence="2" id="KW-0731">Sigma factor</keyword>
<dbReference type="GO" id="GO:0006352">
    <property type="term" value="P:DNA-templated transcription initiation"/>
    <property type="evidence" value="ECO:0007669"/>
    <property type="project" value="InterPro"/>
</dbReference>
<dbReference type="Gene3D" id="1.20.140.160">
    <property type="match status" value="1"/>
</dbReference>